<protein>
    <recommendedName>
        <fullName evidence="1">Peptidase M20 dimerisation domain-containing protein</fullName>
    </recommendedName>
</protein>
<dbReference type="HOGENOM" id="CLU_1367611_0_0_1"/>
<dbReference type="Proteomes" id="UP000015102">
    <property type="component" value="Unassembled WGS sequence"/>
</dbReference>
<name>T1H084_MEGSC</name>
<proteinExistence type="predicted"/>
<reference evidence="3" key="1">
    <citation type="submission" date="2013-02" db="EMBL/GenBank/DDBJ databases">
        <authorList>
            <person name="Hughes D."/>
        </authorList>
    </citation>
    <scope>NUCLEOTIDE SEQUENCE</scope>
    <source>
        <strain>Durham</strain>
        <strain evidence="3">NC isolate 2 -- Noor lab</strain>
    </source>
</reference>
<feature type="domain" description="Peptidase M20 dimerisation" evidence="1">
    <location>
        <begin position="115"/>
        <end position="166"/>
    </location>
</feature>
<reference evidence="2" key="2">
    <citation type="submission" date="2015-06" db="UniProtKB">
        <authorList>
            <consortium name="EnsemblMetazoa"/>
        </authorList>
    </citation>
    <scope>IDENTIFICATION</scope>
</reference>
<evidence type="ECO:0000259" key="1">
    <source>
        <dbReference type="Pfam" id="PF07687"/>
    </source>
</evidence>
<dbReference type="SUPFAM" id="SSF55031">
    <property type="entry name" value="Bacterial exopeptidase dimerisation domain"/>
    <property type="match status" value="1"/>
</dbReference>
<dbReference type="Pfam" id="PF07687">
    <property type="entry name" value="M20_dimer"/>
    <property type="match status" value="1"/>
</dbReference>
<dbReference type="AlphaFoldDB" id="T1H084"/>
<dbReference type="InterPro" id="IPR036264">
    <property type="entry name" value="Bact_exopeptidase_dim_dom"/>
</dbReference>
<dbReference type="Gene3D" id="3.40.630.10">
    <property type="entry name" value="Zn peptidases"/>
    <property type="match status" value="1"/>
</dbReference>
<accession>T1H084</accession>
<evidence type="ECO:0000313" key="2">
    <source>
        <dbReference type="EnsemblMetazoa" id="MESCA009557-PA"/>
    </source>
</evidence>
<dbReference type="InterPro" id="IPR052083">
    <property type="entry name" value="Aminoacylase-1_M20A"/>
</dbReference>
<keyword evidence="3" id="KW-1185">Reference proteome</keyword>
<dbReference type="STRING" id="36166.T1H084"/>
<evidence type="ECO:0000313" key="3">
    <source>
        <dbReference type="Proteomes" id="UP000015102"/>
    </source>
</evidence>
<organism evidence="2 3">
    <name type="scientific">Megaselia scalaris</name>
    <name type="common">Humpbacked fly</name>
    <name type="synonym">Phora scalaris</name>
    <dbReference type="NCBI Taxonomy" id="36166"/>
    <lineage>
        <taxon>Eukaryota</taxon>
        <taxon>Metazoa</taxon>
        <taxon>Ecdysozoa</taxon>
        <taxon>Arthropoda</taxon>
        <taxon>Hexapoda</taxon>
        <taxon>Insecta</taxon>
        <taxon>Pterygota</taxon>
        <taxon>Neoptera</taxon>
        <taxon>Endopterygota</taxon>
        <taxon>Diptera</taxon>
        <taxon>Brachycera</taxon>
        <taxon>Muscomorpha</taxon>
        <taxon>Platypezoidea</taxon>
        <taxon>Phoridae</taxon>
        <taxon>Megaseliini</taxon>
        <taxon>Megaselia</taxon>
    </lineage>
</organism>
<dbReference type="InterPro" id="IPR011650">
    <property type="entry name" value="Peptidase_M20_dimer"/>
</dbReference>
<dbReference type="Gene3D" id="3.30.70.360">
    <property type="match status" value="1"/>
</dbReference>
<dbReference type="GO" id="GO:0004046">
    <property type="term" value="F:aminoacylase activity"/>
    <property type="evidence" value="ECO:0007669"/>
    <property type="project" value="TreeGrafter"/>
</dbReference>
<dbReference type="EMBL" id="CAQQ02162337">
    <property type="status" value="NOT_ANNOTATED_CDS"/>
    <property type="molecule type" value="Genomic_DNA"/>
</dbReference>
<dbReference type="EnsemblMetazoa" id="MESCA009557-RA">
    <property type="protein sequence ID" value="MESCA009557-PA"/>
    <property type="gene ID" value="MESCA009557"/>
</dbReference>
<dbReference type="PANTHER" id="PTHR45892:SF1">
    <property type="entry name" value="AMINOACYLASE-1"/>
    <property type="match status" value="1"/>
</dbReference>
<dbReference type="PANTHER" id="PTHR45892">
    <property type="entry name" value="AMINOACYLASE-1"/>
    <property type="match status" value="1"/>
</dbReference>
<sequence length="200" mass="22735">MFLNYIKIVLISCEDKVTECQLQEGIVLSCCWIIFLVCMSIVGECWDEEIGGKLGMKLFVETDDFKALNVGMSLDEGAPWPKEVSPIYYGERSTWQIHLKFHGQAGHAKHIGDVTTINLTKVLGGVQTNVVPSLLEAWFDCRVAVDVDMQKYEEMIEKWAKEAGENVEIIWDRKDPIVPPTCIDDSNKFWGAIKRSFEEL</sequence>